<feature type="region of interest" description="Disordered" evidence="2">
    <location>
        <begin position="143"/>
        <end position="164"/>
    </location>
</feature>
<proteinExistence type="predicted"/>
<evidence type="ECO:0000313" key="3">
    <source>
        <dbReference type="EMBL" id="SFE92732.1"/>
    </source>
</evidence>
<dbReference type="OrthoDB" id="2381500at2"/>
<dbReference type="Gene3D" id="1.20.58.300">
    <property type="entry name" value="FlgN-like"/>
    <property type="match status" value="1"/>
</dbReference>
<accession>A0A1I2EID1</accession>
<sequence length="164" mass="19272">MSVKVIFESMALLIQQHKELHQLSLKKTDLIKRNDIHQLHSLLKEESTLIRKMEETERARHKATLRYLEERDNNCPEGTVSELVKYLPEGYRNPLVKLQENLLLEMTRLREREAMNRMLLEDSLHFVQMTMDMIQPDPEAVHYTHPESKGGENVKGYSVFDSKA</sequence>
<dbReference type="RefSeq" id="WP_091662638.1">
    <property type="nucleotide sequence ID" value="NZ_FONT01000006.1"/>
</dbReference>
<keyword evidence="4" id="KW-1185">Reference proteome</keyword>
<dbReference type="Proteomes" id="UP000199516">
    <property type="component" value="Unassembled WGS sequence"/>
</dbReference>
<gene>
    <name evidence="3" type="ORF">SAMN05192532_10635</name>
</gene>
<evidence type="ECO:0000256" key="2">
    <source>
        <dbReference type="SAM" id="MobiDB-lite"/>
    </source>
</evidence>
<dbReference type="Pfam" id="PF05130">
    <property type="entry name" value="FlgN"/>
    <property type="match status" value="1"/>
</dbReference>
<dbReference type="AlphaFoldDB" id="A0A1I2EID1"/>
<dbReference type="STRING" id="930128.SAMN05192532_10635"/>
<dbReference type="InterPro" id="IPR007809">
    <property type="entry name" value="FlgN-like"/>
</dbReference>
<reference evidence="3 4" key="1">
    <citation type="submission" date="2016-10" db="EMBL/GenBank/DDBJ databases">
        <authorList>
            <person name="de Groot N.N."/>
        </authorList>
    </citation>
    <scope>NUCLEOTIDE SEQUENCE [LARGE SCALE GENOMIC DNA]</scope>
    <source>
        <strain evidence="3 4">DSM 23995</strain>
    </source>
</reference>
<dbReference type="GO" id="GO:0044780">
    <property type="term" value="P:bacterial-type flagellum assembly"/>
    <property type="evidence" value="ECO:0007669"/>
    <property type="project" value="InterPro"/>
</dbReference>
<protein>
    <submittedName>
        <fullName evidence="3">FlgN protein</fullName>
    </submittedName>
</protein>
<name>A0A1I2EID1_9BACI</name>
<dbReference type="InterPro" id="IPR036679">
    <property type="entry name" value="FlgN-like_sf"/>
</dbReference>
<organism evidence="3 4">
    <name type="scientific">Alteribacillus iranensis</name>
    <dbReference type="NCBI Taxonomy" id="930128"/>
    <lineage>
        <taxon>Bacteria</taxon>
        <taxon>Bacillati</taxon>
        <taxon>Bacillota</taxon>
        <taxon>Bacilli</taxon>
        <taxon>Bacillales</taxon>
        <taxon>Bacillaceae</taxon>
        <taxon>Alteribacillus</taxon>
    </lineage>
</organism>
<feature type="compositionally biased region" description="Basic and acidic residues" evidence="2">
    <location>
        <begin position="143"/>
        <end position="152"/>
    </location>
</feature>
<evidence type="ECO:0000256" key="1">
    <source>
        <dbReference type="ARBA" id="ARBA00022795"/>
    </source>
</evidence>
<dbReference type="EMBL" id="FONT01000006">
    <property type="protein sequence ID" value="SFE92732.1"/>
    <property type="molecule type" value="Genomic_DNA"/>
</dbReference>
<keyword evidence="1" id="KW-1005">Bacterial flagellum biogenesis</keyword>
<evidence type="ECO:0000313" key="4">
    <source>
        <dbReference type="Proteomes" id="UP000199516"/>
    </source>
</evidence>
<dbReference type="SUPFAM" id="SSF140566">
    <property type="entry name" value="FlgN-like"/>
    <property type="match status" value="1"/>
</dbReference>